<protein>
    <submittedName>
        <fullName evidence="2">Transglutaminase family protein</fullName>
    </submittedName>
</protein>
<keyword evidence="3" id="KW-1185">Reference proteome</keyword>
<evidence type="ECO:0000313" key="3">
    <source>
        <dbReference type="Proteomes" id="UP001206312"/>
    </source>
</evidence>
<dbReference type="InterPro" id="IPR038765">
    <property type="entry name" value="Papain-like_cys_pep_sf"/>
</dbReference>
<organism evidence="2 3">
    <name type="scientific">Robiginitalea marina</name>
    <dbReference type="NCBI Taxonomy" id="2954105"/>
    <lineage>
        <taxon>Bacteria</taxon>
        <taxon>Pseudomonadati</taxon>
        <taxon>Bacteroidota</taxon>
        <taxon>Flavobacteriia</taxon>
        <taxon>Flavobacteriales</taxon>
        <taxon>Flavobacteriaceae</taxon>
        <taxon>Robiginitalea</taxon>
    </lineage>
</organism>
<dbReference type="EMBL" id="JAMXIB010000001">
    <property type="protein sequence ID" value="MCO5723649.1"/>
    <property type="molecule type" value="Genomic_DNA"/>
</dbReference>
<evidence type="ECO:0000259" key="1">
    <source>
        <dbReference type="SMART" id="SM00460"/>
    </source>
</evidence>
<dbReference type="PANTHER" id="PTHR33490">
    <property type="entry name" value="BLR5614 PROTEIN-RELATED"/>
    <property type="match status" value="1"/>
</dbReference>
<dbReference type="Proteomes" id="UP001206312">
    <property type="component" value="Unassembled WGS sequence"/>
</dbReference>
<sequence>MTEHYTIEYVAENTYEHPVLEANWQFLIIPREDAHQQRIQIFFENSENAPWEFSRNGFDFTTIRVRCQGAFKTISFRAVFHLEKTEANPFEFDLGQLRGLPENPDELLLFRIRFSRYLKDTPLSRLPNRVKVFDFDPKHHIFENLIGLNSWVFQTLKYTSGATDVDTPLEVVLENRMGVCQDFTHLFLAIARHHGIPARYVSGYLHQGLGYFGDAQMHAWAEAHLPGIGWVGFDPANNILATTDHIKVAHGRDYSDCAPLKGVFTGMGGNATRHRVQVETQQQ</sequence>
<accession>A0ABT1AUE0</accession>
<evidence type="ECO:0000313" key="2">
    <source>
        <dbReference type="EMBL" id="MCO5723649.1"/>
    </source>
</evidence>
<dbReference type="SUPFAM" id="SSF54001">
    <property type="entry name" value="Cysteine proteinases"/>
    <property type="match status" value="1"/>
</dbReference>
<dbReference type="InterPro" id="IPR002931">
    <property type="entry name" value="Transglutaminase-like"/>
</dbReference>
<dbReference type="PANTHER" id="PTHR33490:SF6">
    <property type="entry name" value="SLL1049 PROTEIN"/>
    <property type="match status" value="1"/>
</dbReference>
<dbReference type="Pfam" id="PF01841">
    <property type="entry name" value="Transglut_core"/>
    <property type="match status" value="1"/>
</dbReference>
<dbReference type="SMART" id="SM00460">
    <property type="entry name" value="TGc"/>
    <property type="match status" value="1"/>
</dbReference>
<dbReference type="RefSeq" id="WP_252740020.1">
    <property type="nucleotide sequence ID" value="NZ_JAMXIB010000001.1"/>
</dbReference>
<dbReference type="Gene3D" id="3.10.620.30">
    <property type="match status" value="1"/>
</dbReference>
<feature type="domain" description="Transglutaminase-like" evidence="1">
    <location>
        <begin position="172"/>
        <end position="237"/>
    </location>
</feature>
<name>A0ABT1AUE0_9FLAO</name>
<proteinExistence type="predicted"/>
<gene>
    <name evidence="2" type="ORF">NG653_02190</name>
</gene>
<comment type="caution">
    <text evidence="2">The sequence shown here is derived from an EMBL/GenBank/DDBJ whole genome shotgun (WGS) entry which is preliminary data.</text>
</comment>
<reference evidence="2 3" key="1">
    <citation type="submission" date="2022-06" db="EMBL/GenBank/DDBJ databases">
        <authorList>
            <person name="Xuan X."/>
        </authorList>
    </citation>
    <scope>NUCLEOTIDE SEQUENCE [LARGE SCALE GENOMIC DNA]</scope>
    <source>
        <strain evidence="2 3">2V75</strain>
    </source>
</reference>